<dbReference type="InterPro" id="IPR032808">
    <property type="entry name" value="DoxX"/>
</dbReference>
<evidence type="ECO:0000256" key="1">
    <source>
        <dbReference type="ARBA" id="ARBA00004651"/>
    </source>
</evidence>
<evidence type="ECO:0000256" key="6">
    <source>
        <dbReference type="ARBA" id="ARBA00023136"/>
    </source>
</evidence>
<accession>A0A7W3P4C7</accession>
<gene>
    <name evidence="8" type="ORF">FHX74_000330</name>
</gene>
<evidence type="ECO:0000256" key="4">
    <source>
        <dbReference type="ARBA" id="ARBA00022692"/>
    </source>
</evidence>
<keyword evidence="6 7" id="KW-0472">Membrane</keyword>
<keyword evidence="9" id="KW-1185">Reference proteome</keyword>
<sequence>MATTIDQATGKAVARRTALLDLGLLVLRVTVGVVFILHGWQKFNDQGVAAVTQMLTGFAIPYPEVAAYLLIALEMVGGLFLMIGLLVRVLGLLFLVDMAGAFWFVHYSKGFFAAGGGYELVLVLGAVALMLVCTGGGRFGIDGAYAGRRRARVQDRVDAPELEPAY</sequence>
<organism evidence="8 9">
    <name type="scientific">Microlunatus kandeliicorticis</name>
    <dbReference type="NCBI Taxonomy" id="1759536"/>
    <lineage>
        <taxon>Bacteria</taxon>
        <taxon>Bacillati</taxon>
        <taxon>Actinomycetota</taxon>
        <taxon>Actinomycetes</taxon>
        <taxon>Propionibacteriales</taxon>
        <taxon>Propionibacteriaceae</taxon>
        <taxon>Microlunatus</taxon>
    </lineage>
</organism>
<evidence type="ECO:0000256" key="3">
    <source>
        <dbReference type="ARBA" id="ARBA00022475"/>
    </source>
</evidence>
<dbReference type="InterPro" id="IPR051907">
    <property type="entry name" value="DoxX-like_oxidoreductase"/>
</dbReference>
<feature type="transmembrane region" description="Helical" evidence="7">
    <location>
        <begin position="18"/>
        <end position="40"/>
    </location>
</feature>
<protein>
    <submittedName>
        <fullName evidence="8">Putative oxidoreductase</fullName>
    </submittedName>
</protein>
<comment type="similarity">
    <text evidence="2">Belongs to the DoxX family.</text>
</comment>
<dbReference type="AlphaFoldDB" id="A0A7W3P4C7"/>
<evidence type="ECO:0000313" key="8">
    <source>
        <dbReference type="EMBL" id="MBA8792736.1"/>
    </source>
</evidence>
<feature type="transmembrane region" description="Helical" evidence="7">
    <location>
        <begin position="89"/>
        <end position="108"/>
    </location>
</feature>
<reference evidence="8 9" key="1">
    <citation type="submission" date="2020-07" db="EMBL/GenBank/DDBJ databases">
        <title>Sequencing the genomes of 1000 actinobacteria strains.</title>
        <authorList>
            <person name="Klenk H.-P."/>
        </authorList>
    </citation>
    <scope>NUCLEOTIDE SEQUENCE [LARGE SCALE GENOMIC DNA]</scope>
    <source>
        <strain evidence="8 9">DSM 100723</strain>
    </source>
</reference>
<keyword evidence="4 7" id="KW-0812">Transmembrane</keyword>
<name>A0A7W3P4C7_9ACTN</name>
<proteinExistence type="inferred from homology"/>
<keyword evidence="5 7" id="KW-1133">Transmembrane helix</keyword>
<feature type="transmembrane region" description="Helical" evidence="7">
    <location>
        <begin position="120"/>
        <end position="141"/>
    </location>
</feature>
<comment type="subcellular location">
    <subcellularLocation>
        <location evidence="1">Cell membrane</location>
        <topology evidence="1">Multi-pass membrane protein</topology>
    </subcellularLocation>
</comment>
<evidence type="ECO:0000313" key="9">
    <source>
        <dbReference type="Proteomes" id="UP000523079"/>
    </source>
</evidence>
<dbReference type="Pfam" id="PF07681">
    <property type="entry name" value="DoxX"/>
    <property type="match status" value="1"/>
</dbReference>
<evidence type="ECO:0000256" key="2">
    <source>
        <dbReference type="ARBA" id="ARBA00006679"/>
    </source>
</evidence>
<dbReference type="RefSeq" id="WP_182558346.1">
    <property type="nucleotide sequence ID" value="NZ_JACGWT010000001.1"/>
</dbReference>
<comment type="caution">
    <text evidence="8">The sequence shown here is derived from an EMBL/GenBank/DDBJ whole genome shotgun (WGS) entry which is preliminary data.</text>
</comment>
<evidence type="ECO:0000256" key="7">
    <source>
        <dbReference type="SAM" id="Phobius"/>
    </source>
</evidence>
<feature type="transmembrane region" description="Helical" evidence="7">
    <location>
        <begin position="60"/>
        <end position="82"/>
    </location>
</feature>
<evidence type="ECO:0000256" key="5">
    <source>
        <dbReference type="ARBA" id="ARBA00022989"/>
    </source>
</evidence>
<dbReference type="Proteomes" id="UP000523079">
    <property type="component" value="Unassembled WGS sequence"/>
</dbReference>
<dbReference type="EMBL" id="JACGWT010000001">
    <property type="protein sequence ID" value="MBA8792736.1"/>
    <property type="molecule type" value="Genomic_DNA"/>
</dbReference>
<dbReference type="PANTHER" id="PTHR33452">
    <property type="entry name" value="OXIDOREDUCTASE CATD-RELATED"/>
    <property type="match status" value="1"/>
</dbReference>
<dbReference type="GO" id="GO:0005886">
    <property type="term" value="C:plasma membrane"/>
    <property type="evidence" value="ECO:0007669"/>
    <property type="project" value="UniProtKB-SubCell"/>
</dbReference>
<dbReference type="PANTHER" id="PTHR33452:SF1">
    <property type="entry name" value="INNER MEMBRANE PROTEIN YPHA-RELATED"/>
    <property type="match status" value="1"/>
</dbReference>
<keyword evidence="3" id="KW-1003">Cell membrane</keyword>